<dbReference type="AlphaFoldDB" id="A0A9P6DS19"/>
<dbReference type="EMBL" id="MU129045">
    <property type="protein sequence ID" value="KAF9509018.1"/>
    <property type="molecule type" value="Genomic_DNA"/>
</dbReference>
<keyword evidence="4" id="KW-1185">Reference proteome</keyword>
<feature type="compositionally biased region" description="Low complexity" evidence="1">
    <location>
        <begin position="245"/>
        <end position="257"/>
    </location>
</feature>
<accession>A0A9P6DS19</accession>
<keyword evidence="2" id="KW-0812">Transmembrane</keyword>
<proteinExistence type="predicted"/>
<gene>
    <name evidence="3" type="ORF">BS47DRAFT_1397284</name>
</gene>
<organism evidence="3 4">
    <name type="scientific">Hydnum rufescens UP504</name>
    <dbReference type="NCBI Taxonomy" id="1448309"/>
    <lineage>
        <taxon>Eukaryota</taxon>
        <taxon>Fungi</taxon>
        <taxon>Dikarya</taxon>
        <taxon>Basidiomycota</taxon>
        <taxon>Agaricomycotina</taxon>
        <taxon>Agaricomycetes</taxon>
        <taxon>Cantharellales</taxon>
        <taxon>Hydnaceae</taxon>
        <taxon>Hydnum</taxon>
    </lineage>
</organism>
<comment type="caution">
    <text evidence="3">The sequence shown here is derived from an EMBL/GenBank/DDBJ whole genome shotgun (WGS) entry which is preliminary data.</text>
</comment>
<reference evidence="3" key="1">
    <citation type="journal article" date="2020" name="Nat. Commun.">
        <title>Large-scale genome sequencing of mycorrhizal fungi provides insights into the early evolution of symbiotic traits.</title>
        <authorList>
            <person name="Miyauchi S."/>
            <person name="Kiss E."/>
            <person name="Kuo A."/>
            <person name="Drula E."/>
            <person name="Kohler A."/>
            <person name="Sanchez-Garcia M."/>
            <person name="Morin E."/>
            <person name="Andreopoulos B."/>
            <person name="Barry K.W."/>
            <person name="Bonito G."/>
            <person name="Buee M."/>
            <person name="Carver A."/>
            <person name="Chen C."/>
            <person name="Cichocki N."/>
            <person name="Clum A."/>
            <person name="Culley D."/>
            <person name="Crous P.W."/>
            <person name="Fauchery L."/>
            <person name="Girlanda M."/>
            <person name="Hayes R.D."/>
            <person name="Keri Z."/>
            <person name="LaButti K."/>
            <person name="Lipzen A."/>
            <person name="Lombard V."/>
            <person name="Magnuson J."/>
            <person name="Maillard F."/>
            <person name="Murat C."/>
            <person name="Nolan M."/>
            <person name="Ohm R.A."/>
            <person name="Pangilinan J."/>
            <person name="Pereira M.F."/>
            <person name="Perotto S."/>
            <person name="Peter M."/>
            <person name="Pfister S."/>
            <person name="Riley R."/>
            <person name="Sitrit Y."/>
            <person name="Stielow J.B."/>
            <person name="Szollosi G."/>
            <person name="Zifcakova L."/>
            <person name="Stursova M."/>
            <person name="Spatafora J.W."/>
            <person name="Tedersoo L."/>
            <person name="Vaario L.M."/>
            <person name="Yamada A."/>
            <person name="Yan M."/>
            <person name="Wang P."/>
            <person name="Xu J."/>
            <person name="Bruns T."/>
            <person name="Baldrian P."/>
            <person name="Vilgalys R."/>
            <person name="Dunand C."/>
            <person name="Henrissat B."/>
            <person name="Grigoriev I.V."/>
            <person name="Hibbett D."/>
            <person name="Nagy L.G."/>
            <person name="Martin F.M."/>
        </authorList>
    </citation>
    <scope>NUCLEOTIDE SEQUENCE</scope>
    <source>
        <strain evidence="3">UP504</strain>
    </source>
</reference>
<keyword evidence="2" id="KW-1133">Transmembrane helix</keyword>
<evidence type="ECO:0000313" key="3">
    <source>
        <dbReference type="EMBL" id="KAF9509018.1"/>
    </source>
</evidence>
<feature type="compositionally biased region" description="Basic and acidic residues" evidence="1">
    <location>
        <begin position="310"/>
        <end position="333"/>
    </location>
</feature>
<feature type="transmembrane region" description="Helical" evidence="2">
    <location>
        <begin position="126"/>
        <end position="146"/>
    </location>
</feature>
<feature type="compositionally biased region" description="Polar residues" evidence="1">
    <location>
        <begin position="362"/>
        <end position="377"/>
    </location>
</feature>
<feature type="region of interest" description="Disordered" evidence="1">
    <location>
        <begin position="219"/>
        <end position="377"/>
    </location>
</feature>
<dbReference type="OrthoDB" id="3269726at2759"/>
<feature type="compositionally biased region" description="Basic and acidic residues" evidence="1">
    <location>
        <begin position="1"/>
        <end position="21"/>
    </location>
</feature>
<name>A0A9P6DS19_9AGAM</name>
<evidence type="ECO:0000256" key="2">
    <source>
        <dbReference type="SAM" id="Phobius"/>
    </source>
</evidence>
<evidence type="ECO:0000256" key="1">
    <source>
        <dbReference type="SAM" id="MobiDB-lite"/>
    </source>
</evidence>
<feature type="region of interest" description="Disordered" evidence="1">
    <location>
        <begin position="1"/>
        <end position="24"/>
    </location>
</feature>
<feature type="transmembrane region" description="Helical" evidence="2">
    <location>
        <begin position="79"/>
        <end position="97"/>
    </location>
</feature>
<keyword evidence="2" id="KW-0472">Membrane</keyword>
<dbReference type="Proteomes" id="UP000886523">
    <property type="component" value="Unassembled WGS sequence"/>
</dbReference>
<evidence type="ECO:0000313" key="4">
    <source>
        <dbReference type="Proteomes" id="UP000886523"/>
    </source>
</evidence>
<protein>
    <submittedName>
        <fullName evidence="3">Uncharacterized protein</fullName>
    </submittedName>
</protein>
<sequence length="377" mass="42378">MRLDRRADEDHPMDAVKRDGSESVDTIGDVDSLSDLDKTSDTLAEVHCQGSDVDLSKIIKICFGIHRDDKARRYTLQRFNCYFFSWTILVATARHAVPWETLPFDSPWEALSDTLADTLSTKSADALINMVVDAAVIAVMTILPNLKGLLSRAVSRRARLAWAMPNRLIRLALRVMLRTSGRQKIHNILQSRMQSALLSALRPTLRSVLADLRASTLRTTIRKDHAPQARRKPAKQDGKKSTPHQTTTAYQNNQATTEEGEGRHARIGGPMKRTPRKRPKEKGRNPMTPLHKAIKQPTPTKPHKPGQKPITKEAKWNEPRKSKPDTAQKETTKQKKKRDSASRATSAPGRGEWPPPDKHTQPKSPQTTRRTKNAMTT</sequence>